<evidence type="ECO:0000313" key="2">
    <source>
        <dbReference type="Proteomes" id="UP000054783"/>
    </source>
</evidence>
<evidence type="ECO:0000313" key="1">
    <source>
        <dbReference type="EMBL" id="KRY20307.1"/>
    </source>
</evidence>
<accession>A0A0V1A7K5</accession>
<protein>
    <submittedName>
        <fullName evidence="1">Uncharacterized protein</fullName>
    </submittedName>
</protein>
<dbReference type="Proteomes" id="UP000054783">
    <property type="component" value="Unassembled WGS sequence"/>
</dbReference>
<reference evidence="1 2" key="1">
    <citation type="submission" date="2015-01" db="EMBL/GenBank/DDBJ databases">
        <title>Evolution of Trichinella species and genotypes.</title>
        <authorList>
            <person name="Korhonen P.K."/>
            <person name="Edoardo P."/>
            <person name="Giuseppe L.R."/>
            <person name="Gasser R.B."/>
        </authorList>
    </citation>
    <scope>NUCLEOTIDE SEQUENCE [LARGE SCALE GENOMIC DNA]</scope>
    <source>
        <strain evidence="1">ISS2496</strain>
    </source>
</reference>
<gene>
    <name evidence="1" type="ORF">T12_5908</name>
</gene>
<dbReference type="EMBL" id="JYDQ01000026">
    <property type="protein sequence ID" value="KRY20307.1"/>
    <property type="molecule type" value="Genomic_DNA"/>
</dbReference>
<dbReference type="STRING" id="990121.A0A0V1A7K5"/>
<name>A0A0V1A7K5_9BILA</name>
<proteinExistence type="predicted"/>
<keyword evidence="2" id="KW-1185">Reference proteome</keyword>
<dbReference type="AlphaFoldDB" id="A0A0V1A7K5"/>
<comment type="caution">
    <text evidence="1">The sequence shown here is derived from an EMBL/GenBank/DDBJ whole genome shotgun (WGS) entry which is preliminary data.</text>
</comment>
<sequence>MEQWDSRLCGFAGSEQPHYQNYFTLTPFQHPTTSIVAGIQHDAHLVTA</sequence>
<organism evidence="1 2">
    <name type="scientific">Trichinella patagoniensis</name>
    <dbReference type="NCBI Taxonomy" id="990121"/>
    <lineage>
        <taxon>Eukaryota</taxon>
        <taxon>Metazoa</taxon>
        <taxon>Ecdysozoa</taxon>
        <taxon>Nematoda</taxon>
        <taxon>Enoplea</taxon>
        <taxon>Dorylaimia</taxon>
        <taxon>Trichinellida</taxon>
        <taxon>Trichinellidae</taxon>
        <taxon>Trichinella</taxon>
    </lineage>
</organism>